<proteinExistence type="predicted"/>
<gene>
    <name evidence="1" type="ORF">ARMOST_02410</name>
</gene>
<sequence length="150" mass="17527">MPNGPPIPENLLEPLPTGNYGCYYARWPRIKISTPDYDHVGSGKKPQPMLHYWNLQGDTDLWMFPPAFYRMCLYPSLRDDYKRIPEFFETASNAAFLHKDLILFFLDNTFSIDVDDHHRVLIFRDMGPAQHLLPSHLQVSANEGPDEWYL</sequence>
<accession>A0A284QRT7</accession>
<keyword evidence="2" id="KW-1185">Reference proteome</keyword>
<dbReference type="Proteomes" id="UP000219338">
    <property type="component" value="Unassembled WGS sequence"/>
</dbReference>
<name>A0A284QRT7_ARMOS</name>
<protein>
    <submittedName>
        <fullName evidence="1">Uncharacterized protein</fullName>
    </submittedName>
</protein>
<dbReference type="OrthoDB" id="3263651at2759"/>
<evidence type="ECO:0000313" key="2">
    <source>
        <dbReference type="Proteomes" id="UP000219338"/>
    </source>
</evidence>
<dbReference type="EMBL" id="FUEG01000001">
    <property type="protein sequence ID" value="SJK99123.1"/>
    <property type="molecule type" value="Genomic_DNA"/>
</dbReference>
<dbReference type="AlphaFoldDB" id="A0A284QRT7"/>
<organism evidence="1 2">
    <name type="scientific">Armillaria ostoyae</name>
    <name type="common">Armillaria root rot fungus</name>
    <dbReference type="NCBI Taxonomy" id="47428"/>
    <lineage>
        <taxon>Eukaryota</taxon>
        <taxon>Fungi</taxon>
        <taxon>Dikarya</taxon>
        <taxon>Basidiomycota</taxon>
        <taxon>Agaricomycotina</taxon>
        <taxon>Agaricomycetes</taxon>
        <taxon>Agaricomycetidae</taxon>
        <taxon>Agaricales</taxon>
        <taxon>Marasmiineae</taxon>
        <taxon>Physalacriaceae</taxon>
        <taxon>Armillaria</taxon>
    </lineage>
</organism>
<reference evidence="2" key="1">
    <citation type="journal article" date="2017" name="Nat. Ecol. Evol.">
        <title>Genome expansion and lineage-specific genetic innovations in the forest pathogenic fungi Armillaria.</title>
        <authorList>
            <person name="Sipos G."/>
            <person name="Prasanna A.N."/>
            <person name="Walter M.C."/>
            <person name="O'Connor E."/>
            <person name="Balint B."/>
            <person name="Krizsan K."/>
            <person name="Kiss B."/>
            <person name="Hess J."/>
            <person name="Varga T."/>
            <person name="Slot J."/>
            <person name="Riley R."/>
            <person name="Boka B."/>
            <person name="Rigling D."/>
            <person name="Barry K."/>
            <person name="Lee J."/>
            <person name="Mihaltcheva S."/>
            <person name="LaButti K."/>
            <person name="Lipzen A."/>
            <person name="Waldron R."/>
            <person name="Moloney N.M."/>
            <person name="Sperisen C."/>
            <person name="Kredics L."/>
            <person name="Vagvoelgyi C."/>
            <person name="Patrignani A."/>
            <person name="Fitzpatrick D."/>
            <person name="Nagy I."/>
            <person name="Doyle S."/>
            <person name="Anderson J.B."/>
            <person name="Grigoriev I.V."/>
            <person name="Gueldener U."/>
            <person name="Muensterkoetter M."/>
            <person name="Nagy L.G."/>
        </authorList>
    </citation>
    <scope>NUCLEOTIDE SEQUENCE [LARGE SCALE GENOMIC DNA]</scope>
    <source>
        <strain evidence="2">C18/9</strain>
    </source>
</reference>
<evidence type="ECO:0000313" key="1">
    <source>
        <dbReference type="EMBL" id="SJK99123.1"/>
    </source>
</evidence>